<feature type="domain" description="Transposase IS30-like HTH" evidence="3">
    <location>
        <begin position="3"/>
        <end position="41"/>
    </location>
</feature>
<evidence type="ECO:0008006" key="6">
    <source>
        <dbReference type="Google" id="ProtNLM"/>
    </source>
</evidence>
<evidence type="ECO:0000259" key="3">
    <source>
        <dbReference type="Pfam" id="PF13936"/>
    </source>
</evidence>
<dbReference type="Pfam" id="PF13936">
    <property type="entry name" value="HTH_38"/>
    <property type="match status" value="1"/>
</dbReference>
<reference evidence="4" key="3">
    <citation type="submission" date="2025-09" db="UniProtKB">
        <authorList>
            <consortium name="Ensembl"/>
        </authorList>
    </citation>
    <scope>IDENTIFICATION</scope>
</reference>
<dbReference type="InterPro" id="IPR038717">
    <property type="entry name" value="Tc1-like_DDE_dom"/>
</dbReference>
<evidence type="ECO:0000313" key="4">
    <source>
        <dbReference type="Ensembl" id="ENSSORP00005030223.1"/>
    </source>
</evidence>
<accession>A0A673ANQ8</accession>
<reference evidence="4" key="1">
    <citation type="submission" date="2019-06" db="EMBL/GenBank/DDBJ databases">
        <authorList>
            <consortium name="Wellcome Sanger Institute Data Sharing"/>
        </authorList>
    </citation>
    <scope>NUCLEOTIDE SEQUENCE [LARGE SCALE GENOMIC DNA]</scope>
</reference>
<dbReference type="PANTHER" id="PTHR23022:SF129">
    <property type="entry name" value="TRANSPOSABLE ELEMENT TC3 TRANSPOSASE"/>
    <property type="match status" value="1"/>
</dbReference>
<dbReference type="PANTHER" id="PTHR23022">
    <property type="entry name" value="TRANSPOSABLE ELEMENT-RELATED"/>
    <property type="match status" value="1"/>
</dbReference>
<evidence type="ECO:0000313" key="5">
    <source>
        <dbReference type="Proteomes" id="UP000472271"/>
    </source>
</evidence>
<name>A0A673ANQ8_9TELE</name>
<dbReference type="Ensembl" id="ENSSORT00005031068.1">
    <property type="protein sequence ID" value="ENSSORP00005030223.1"/>
    <property type="gene ID" value="ENSSORG00005014418.1"/>
</dbReference>
<evidence type="ECO:0000259" key="1">
    <source>
        <dbReference type="Pfam" id="PF01498"/>
    </source>
</evidence>
<dbReference type="InterPro" id="IPR002492">
    <property type="entry name" value="Transposase_Tc1-like"/>
</dbReference>
<dbReference type="SUPFAM" id="SSF46689">
    <property type="entry name" value="Homeodomain-like"/>
    <property type="match status" value="1"/>
</dbReference>
<dbReference type="GO" id="GO:0003677">
    <property type="term" value="F:DNA binding"/>
    <property type="evidence" value="ECO:0007669"/>
    <property type="project" value="InterPro"/>
</dbReference>
<proteinExistence type="predicted"/>
<dbReference type="InterPro" id="IPR052338">
    <property type="entry name" value="Transposase_5"/>
</dbReference>
<feature type="domain" description="Transposase Tc1-like" evidence="1">
    <location>
        <begin position="67"/>
        <end position="133"/>
    </location>
</feature>
<protein>
    <recommendedName>
        <fullName evidence="6">Tc1-like transposase DDE domain-containing protein</fullName>
    </recommendedName>
</protein>
<reference evidence="4" key="2">
    <citation type="submission" date="2025-08" db="UniProtKB">
        <authorList>
            <consortium name="Ensembl"/>
        </authorList>
    </citation>
    <scope>IDENTIFICATION</scope>
</reference>
<dbReference type="Pfam" id="PF01498">
    <property type="entry name" value="HTH_Tnp_Tc3_2"/>
    <property type="match status" value="1"/>
</dbReference>
<dbReference type="InterPro" id="IPR036397">
    <property type="entry name" value="RNaseH_sf"/>
</dbReference>
<evidence type="ECO:0000259" key="2">
    <source>
        <dbReference type="Pfam" id="PF13358"/>
    </source>
</evidence>
<dbReference type="Pfam" id="PF13358">
    <property type="entry name" value="DDE_3"/>
    <property type="match status" value="1"/>
</dbReference>
<dbReference type="GO" id="GO:0015074">
    <property type="term" value="P:DNA integration"/>
    <property type="evidence" value="ECO:0007669"/>
    <property type="project" value="InterPro"/>
</dbReference>
<feature type="domain" description="Tc1-like transposase DDE" evidence="2">
    <location>
        <begin position="143"/>
        <end position="284"/>
    </location>
</feature>
<dbReference type="Gene3D" id="3.30.420.10">
    <property type="entry name" value="Ribonuclease H-like superfamily/Ribonuclease H"/>
    <property type="match status" value="1"/>
</dbReference>
<keyword evidence="5" id="KW-1185">Reference proteome</keyword>
<dbReference type="Proteomes" id="UP000472271">
    <property type="component" value="Chromosome 19"/>
</dbReference>
<sequence length="325" mass="37238">MAKAKKLSLLERGRIVELHKRGLSQRAIAAEVGRSKTVILNFLTDPEHYGTKKSSGRPKKITPALSRRIRLTVRQDTGRSLTQIKALTGADCSAITIRRHLREKGFKNKKQIQRPRLLQRHKTARLDFAREHQTWDTERWKKVLFSDEKKCNLDGPDGFQRYWHDKEIPPEMFSTRHSGGGSIMIWGTFSFSGTLELQVVQGRQTAAGYVQMLQRASLMTEGRRLCGNIHNARLTKDFFRENNITLLDHPACSPDLNPIENIWGWMAREVYKNGHQFQTVDALREAIFTTWSNVPTTCFSLLVVFNKLLFQSAFCLTPPSCVCIL</sequence>
<organism evidence="4 5">
    <name type="scientific">Sphaeramia orbicularis</name>
    <name type="common">orbiculate cardinalfish</name>
    <dbReference type="NCBI Taxonomy" id="375764"/>
    <lineage>
        <taxon>Eukaryota</taxon>
        <taxon>Metazoa</taxon>
        <taxon>Chordata</taxon>
        <taxon>Craniata</taxon>
        <taxon>Vertebrata</taxon>
        <taxon>Euteleostomi</taxon>
        <taxon>Actinopterygii</taxon>
        <taxon>Neopterygii</taxon>
        <taxon>Teleostei</taxon>
        <taxon>Neoteleostei</taxon>
        <taxon>Acanthomorphata</taxon>
        <taxon>Gobiaria</taxon>
        <taxon>Kurtiformes</taxon>
        <taxon>Apogonoidei</taxon>
        <taxon>Apogonidae</taxon>
        <taxon>Apogoninae</taxon>
        <taxon>Sphaeramia</taxon>
    </lineage>
</organism>
<dbReference type="AlphaFoldDB" id="A0A673ANQ8"/>
<dbReference type="InParanoid" id="A0A673ANQ8"/>
<dbReference type="InterPro" id="IPR025246">
    <property type="entry name" value="IS30-like_HTH"/>
</dbReference>
<dbReference type="InterPro" id="IPR009057">
    <property type="entry name" value="Homeodomain-like_sf"/>
</dbReference>
<dbReference type="Gene3D" id="1.10.10.60">
    <property type="entry name" value="Homeodomain-like"/>
    <property type="match status" value="1"/>
</dbReference>
<dbReference type="GO" id="GO:0006313">
    <property type="term" value="P:DNA transposition"/>
    <property type="evidence" value="ECO:0007669"/>
    <property type="project" value="InterPro"/>
</dbReference>